<evidence type="ECO:0000259" key="1">
    <source>
        <dbReference type="Pfam" id="PF06568"/>
    </source>
</evidence>
<dbReference type="AlphaFoldDB" id="A0A0X3TQK6"/>
<gene>
    <name evidence="2" type="ORF">AVO45_08695</name>
</gene>
<protein>
    <recommendedName>
        <fullName evidence="1">YjiS-like domain-containing protein</fullName>
    </recommendedName>
</protein>
<dbReference type="Pfam" id="PF06568">
    <property type="entry name" value="YjiS-like"/>
    <property type="match status" value="1"/>
</dbReference>
<proteinExistence type="predicted"/>
<sequence>MANTANINAPLGAVTVLHVVDAIISAKNAIVEWNEARVTRKELSRLTDAQLDDIGLTRSDIAKI</sequence>
<accession>A0A0X3TQK6</accession>
<dbReference type="EMBL" id="LQBQ01000023">
    <property type="protein sequence ID" value="KUJ78035.1"/>
    <property type="molecule type" value="Genomic_DNA"/>
</dbReference>
<reference evidence="2 3" key="1">
    <citation type="submission" date="2015-12" db="EMBL/GenBank/DDBJ databases">
        <authorList>
            <person name="Shamseldin A."/>
            <person name="Moawad H."/>
            <person name="Abd El-Rahim W.M."/>
            <person name="Sadowsky M.J."/>
        </authorList>
    </citation>
    <scope>NUCLEOTIDE SEQUENCE [LARGE SCALE GENOMIC DNA]</scope>
    <source>
        <strain evidence="2 3">ZGT118</strain>
    </source>
</reference>
<feature type="domain" description="YjiS-like" evidence="1">
    <location>
        <begin position="29"/>
        <end position="61"/>
    </location>
</feature>
<dbReference type="OrthoDB" id="8116725at2"/>
<name>A0A0X3TQK6_9RHOB</name>
<comment type="caution">
    <text evidence="2">The sequence shown here is derived from an EMBL/GenBank/DDBJ whole genome shotgun (WGS) entry which is preliminary data.</text>
</comment>
<dbReference type="InterPro" id="IPR009506">
    <property type="entry name" value="YjiS-like"/>
</dbReference>
<evidence type="ECO:0000313" key="3">
    <source>
        <dbReference type="Proteomes" id="UP000053791"/>
    </source>
</evidence>
<organism evidence="2 3">
    <name type="scientific">Ruegeria marisrubri</name>
    <dbReference type="NCBI Taxonomy" id="1685379"/>
    <lineage>
        <taxon>Bacteria</taxon>
        <taxon>Pseudomonadati</taxon>
        <taxon>Pseudomonadota</taxon>
        <taxon>Alphaproteobacteria</taxon>
        <taxon>Rhodobacterales</taxon>
        <taxon>Roseobacteraceae</taxon>
        <taxon>Ruegeria</taxon>
    </lineage>
</organism>
<evidence type="ECO:0000313" key="2">
    <source>
        <dbReference type="EMBL" id="KUJ78035.1"/>
    </source>
</evidence>
<dbReference type="RefSeq" id="WP_068347151.1">
    <property type="nucleotide sequence ID" value="NZ_LQBQ01000023.1"/>
</dbReference>
<dbReference type="STRING" id="1685379.AVO45_08695"/>
<dbReference type="Proteomes" id="UP000053791">
    <property type="component" value="Unassembled WGS sequence"/>
</dbReference>
<keyword evidence="3" id="KW-1185">Reference proteome</keyword>